<sequence>MNKEKQQVFERVRVENDELREKIGKLRDFLKSEKIKQIDKTQAYLLRMQYDTMTAYANILEKRLALYEEESKTTDFN</sequence>
<dbReference type="RefSeq" id="WP_095909229.1">
    <property type="nucleotide sequence ID" value="NZ_CBDEJH010000208.1"/>
</dbReference>
<accession>A0A250FKV0</accession>
<dbReference type="InterPro" id="IPR054052">
    <property type="entry name" value="Y16Q-like"/>
</dbReference>
<evidence type="ECO:0000313" key="2">
    <source>
        <dbReference type="Proteomes" id="UP000217250"/>
    </source>
</evidence>
<dbReference type="AlphaFoldDB" id="A0A250FKV0"/>
<dbReference type="Proteomes" id="UP000217250">
    <property type="component" value="Chromosome"/>
</dbReference>
<reference evidence="2" key="1">
    <citation type="submission" date="2017-06" db="EMBL/GenBank/DDBJ databases">
        <title>Capnocytophaga spp. assemblies.</title>
        <authorList>
            <person name="Gulvik C.A."/>
        </authorList>
    </citation>
    <scope>NUCLEOTIDE SEQUENCE [LARGE SCALE GENOMIC DNA]</scope>
    <source>
        <strain evidence="2">H1496</strain>
    </source>
</reference>
<gene>
    <name evidence="1" type="ORF">CGC50_00315</name>
</gene>
<proteinExistence type="predicted"/>
<name>A0A250FKV0_9FLAO</name>
<dbReference type="GeneID" id="84807010"/>
<dbReference type="EMBL" id="CP022386">
    <property type="protein sequence ID" value="ATA85733.1"/>
    <property type="molecule type" value="Genomic_DNA"/>
</dbReference>
<organism evidence="1 2">
    <name type="scientific">Capnocytophaga gingivalis</name>
    <dbReference type="NCBI Taxonomy" id="1017"/>
    <lineage>
        <taxon>Bacteria</taxon>
        <taxon>Pseudomonadati</taxon>
        <taxon>Bacteroidota</taxon>
        <taxon>Flavobacteriia</taxon>
        <taxon>Flavobacteriales</taxon>
        <taxon>Flavobacteriaceae</taxon>
        <taxon>Capnocytophaga</taxon>
    </lineage>
</organism>
<protein>
    <submittedName>
        <fullName evidence="1">Uncharacterized protein</fullName>
    </submittedName>
</protein>
<evidence type="ECO:0000313" key="1">
    <source>
        <dbReference type="EMBL" id="ATA85733.1"/>
    </source>
</evidence>
<dbReference type="KEGG" id="cgh:CGC50_00315"/>
<dbReference type="Pfam" id="PF21825">
    <property type="entry name" value="crAss001_48"/>
    <property type="match status" value="1"/>
</dbReference>